<name>A0AA47M4K0_MERPO</name>
<sequence length="148" mass="17013">MERQELLNEVKKKNNDKVIQEKMCKTFSMRRLEVVSGTQAAEDFTERWPALLCANGFIRVELFANPKVMFMTDLTSRLVASMNSKGIIQVKGSTKKHIRRKLEREFGGALHIFPDDNGKLLLYPDNLSLRKLVKENHNLKNIVNIVPS</sequence>
<accession>A0AA47M4K0</accession>
<gene>
    <name evidence="1" type="ORF">N1851_031026</name>
</gene>
<evidence type="ECO:0000313" key="1">
    <source>
        <dbReference type="EMBL" id="KAK0133463.1"/>
    </source>
</evidence>
<reference evidence="1" key="1">
    <citation type="journal article" date="2023" name="Front. Mar. Sci.">
        <title>A new Merluccius polli reference genome to investigate the effects of global change in West African waters.</title>
        <authorList>
            <person name="Mateo J.L."/>
            <person name="Blanco-Fernandez C."/>
            <person name="Garcia-Vazquez E."/>
            <person name="Machado-Schiaffino G."/>
        </authorList>
    </citation>
    <scope>NUCLEOTIDE SEQUENCE</scope>
    <source>
        <strain evidence="1">C29</strain>
        <tissue evidence="1">Fin</tissue>
    </source>
</reference>
<keyword evidence="2" id="KW-1185">Reference proteome</keyword>
<comment type="caution">
    <text evidence="1">The sequence shown here is derived from an EMBL/GenBank/DDBJ whole genome shotgun (WGS) entry which is preliminary data.</text>
</comment>
<organism evidence="1 2">
    <name type="scientific">Merluccius polli</name>
    <name type="common">Benguela hake</name>
    <name type="synonym">Merluccius cadenati</name>
    <dbReference type="NCBI Taxonomy" id="89951"/>
    <lineage>
        <taxon>Eukaryota</taxon>
        <taxon>Metazoa</taxon>
        <taxon>Chordata</taxon>
        <taxon>Craniata</taxon>
        <taxon>Vertebrata</taxon>
        <taxon>Euteleostomi</taxon>
        <taxon>Actinopterygii</taxon>
        <taxon>Neopterygii</taxon>
        <taxon>Teleostei</taxon>
        <taxon>Neoteleostei</taxon>
        <taxon>Acanthomorphata</taxon>
        <taxon>Zeiogadaria</taxon>
        <taxon>Gadariae</taxon>
        <taxon>Gadiformes</taxon>
        <taxon>Gadoidei</taxon>
        <taxon>Merlucciidae</taxon>
        <taxon>Merluccius</taxon>
    </lineage>
</organism>
<dbReference type="EMBL" id="JAOPHQ010005986">
    <property type="protein sequence ID" value="KAK0133463.1"/>
    <property type="molecule type" value="Genomic_DNA"/>
</dbReference>
<dbReference type="AlphaFoldDB" id="A0AA47M4K0"/>
<proteinExistence type="predicted"/>
<protein>
    <submittedName>
        <fullName evidence="1">Uncharacterized protein</fullName>
    </submittedName>
</protein>
<evidence type="ECO:0000313" key="2">
    <source>
        <dbReference type="Proteomes" id="UP001174136"/>
    </source>
</evidence>
<dbReference type="Proteomes" id="UP001174136">
    <property type="component" value="Unassembled WGS sequence"/>
</dbReference>